<name>A0ABX1LK79_9ACTN</name>
<comment type="caution">
    <text evidence="1">The sequence shown here is derived from an EMBL/GenBank/DDBJ whole genome shotgun (WGS) entry which is preliminary data.</text>
</comment>
<keyword evidence="2" id="KW-1185">Reference proteome</keyword>
<protein>
    <submittedName>
        <fullName evidence="1">Uncharacterized protein</fullName>
    </submittedName>
</protein>
<reference evidence="1 2" key="1">
    <citation type="submission" date="2020-04" db="EMBL/GenBank/DDBJ databases">
        <title>MicrobeNet Type strains.</title>
        <authorList>
            <person name="Nicholson A.C."/>
        </authorList>
    </citation>
    <scope>NUCLEOTIDE SEQUENCE [LARGE SCALE GENOMIC DNA]</scope>
    <source>
        <strain evidence="1 2">ATCC BAA-330</strain>
    </source>
</reference>
<dbReference type="Proteomes" id="UP000556611">
    <property type="component" value="Unassembled WGS sequence"/>
</dbReference>
<sequence>MAARMGRPPKGDGDRTVVTSYMATKQKTALTALKAQYGFTQLSPFIEEILAGVVRGDIDISSLRQPALQLELNGKGYRTAS</sequence>
<accession>A0ABX1LK79</accession>
<dbReference type="RefSeq" id="WP_191834242.1">
    <property type="nucleotide sequence ID" value="NZ_JABARZ010000025.1"/>
</dbReference>
<dbReference type="EMBL" id="JABARZ010000025">
    <property type="protein sequence ID" value="NMD58005.1"/>
    <property type="molecule type" value="Genomic_DNA"/>
</dbReference>
<gene>
    <name evidence="1" type="ORF">HHU10_20510</name>
</gene>
<evidence type="ECO:0000313" key="1">
    <source>
        <dbReference type="EMBL" id="NMD58005.1"/>
    </source>
</evidence>
<proteinExistence type="predicted"/>
<evidence type="ECO:0000313" key="2">
    <source>
        <dbReference type="Proteomes" id="UP000556611"/>
    </source>
</evidence>
<organism evidence="1 2">
    <name type="scientific">Tsukamurella columbiensis</name>
    <dbReference type="NCBI Taxonomy" id="128509"/>
    <lineage>
        <taxon>Bacteria</taxon>
        <taxon>Bacillati</taxon>
        <taxon>Actinomycetota</taxon>
        <taxon>Actinomycetes</taxon>
        <taxon>Mycobacteriales</taxon>
        <taxon>Tsukamurellaceae</taxon>
        <taxon>Tsukamurella</taxon>
    </lineage>
</organism>